<sequence>MTSPSSHHPDSSSASSTPRAGVANGNGNGGNHHHHHLHPPPLPPAPAPTPAAPPAQAQAGHGGPLVRLMCSFGGRILPRPGDRQLRYVGGETRIVSFPRAAASFAALVAALAKAAPALFAPGAPRPSLKYQLPQDDLDSLISVTSDDDVDHLMDELDRIHDLSANVARPPRLRVFLFAPAPDAAFGSVLSGTAGEAAASTDQWFVDALNAPAPPPIERGRSEASSIISEVPDYLFGLDTASDEPSPGPAAARAKSDAAETPRHHGDDEDDVPPSARQMPYVTEGASSWPAPPPPYMAQPVYYFPVPPPVHYLDPSAQGGYMPRPVYHIVGSGGSDAPGGDLHAAGSVGSVYGVPHHMHAFPPMMYPPPRAVVYNYKSEGMPSLPPEGGAHSS</sequence>
<dbReference type="Gramene" id="EER99518">
    <property type="protein sequence ID" value="EER99518"/>
    <property type="gene ID" value="SORBI_3002G336000"/>
</dbReference>
<dbReference type="AlphaFoldDB" id="A0A921RSD7"/>
<dbReference type="CDD" id="cd06410">
    <property type="entry name" value="PB1_UP2"/>
    <property type="match status" value="1"/>
</dbReference>
<dbReference type="InterPro" id="IPR000270">
    <property type="entry name" value="PB1_dom"/>
</dbReference>
<feature type="domain" description="PB1" evidence="2">
    <location>
        <begin position="80"/>
        <end position="179"/>
    </location>
</feature>
<dbReference type="PANTHER" id="PTHR31066">
    <property type="entry name" value="OS05G0427100 PROTEIN-RELATED"/>
    <property type="match status" value="1"/>
</dbReference>
<feature type="region of interest" description="Disordered" evidence="1">
    <location>
        <begin position="236"/>
        <end position="286"/>
    </location>
</feature>
<organism evidence="3 4">
    <name type="scientific">Sorghum bicolor</name>
    <name type="common">Sorghum</name>
    <name type="synonym">Sorghum vulgare</name>
    <dbReference type="NCBI Taxonomy" id="4558"/>
    <lineage>
        <taxon>Eukaryota</taxon>
        <taxon>Viridiplantae</taxon>
        <taxon>Streptophyta</taxon>
        <taxon>Embryophyta</taxon>
        <taxon>Tracheophyta</taxon>
        <taxon>Spermatophyta</taxon>
        <taxon>Magnoliopsida</taxon>
        <taxon>Liliopsida</taxon>
        <taxon>Poales</taxon>
        <taxon>Poaceae</taxon>
        <taxon>PACMAD clade</taxon>
        <taxon>Panicoideae</taxon>
        <taxon>Andropogonodae</taxon>
        <taxon>Andropogoneae</taxon>
        <taxon>Sorghinae</taxon>
        <taxon>Sorghum</taxon>
    </lineage>
</organism>
<dbReference type="SMART" id="SM00666">
    <property type="entry name" value="PB1"/>
    <property type="match status" value="1"/>
</dbReference>
<dbReference type="EMBL" id="CM027681">
    <property type="protein sequence ID" value="KAG0545327.1"/>
    <property type="molecule type" value="Genomic_DNA"/>
</dbReference>
<reference evidence="3" key="2">
    <citation type="submission" date="2020-10" db="EMBL/GenBank/DDBJ databases">
        <authorList>
            <person name="Cooper E.A."/>
            <person name="Brenton Z.W."/>
            <person name="Flinn B.S."/>
            <person name="Jenkins J."/>
            <person name="Shu S."/>
            <person name="Flowers D."/>
            <person name="Luo F."/>
            <person name="Wang Y."/>
            <person name="Xia P."/>
            <person name="Barry K."/>
            <person name="Daum C."/>
            <person name="Lipzen A."/>
            <person name="Yoshinaga Y."/>
            <person name="Schmutz J."/>
            <person name="Saski C."/>
            <person name="Vermerris W."/>
            <person name="Kresovich S."/>
        </authorList>
    </citation>
    <scope>NUCLEOTIDE SEQUENCE</scope>
</reference>
<dbReference type="Proteomes" id="UP000807115">
    <property type="component" value="Chromosome 2"/>
</dbReference>
<evidence type="ECO:0000256" key="1">
    <source>
        <dbReference type="SAM" id="MobiDB-lite"/>
    </source>
</evidence>
<feature type="compositionally biased region" description="Low complexity" evidence="1">
    <location>
        <begin position="1"/>
        <end position="16"/>
    </location>
</feature>
<feature type="compositionally biased region" description="Pro residues" evidence="1">
    <location>
        <begin position="39"/>
        <end position="53"/>
    </location>
</feature>
<dbReference type="OrthoDB" id="1938580at2759"/>
<name>A0A921RSD7_SORBI</name>
<dbReference type="PANTHER" id="PTHR31066:SF33">
    <property type="entry name" value="OS07G0556300 PROTEIN"/>
    <property type="match status" value="1"/>
</dbReference>
<proteinExistence type="predicted"/>
<evidence type="ECO:0000313" key="4">
    <source>
        <dbReference type="Proteomes" id="UP000807115"/>
    </source>
</evidence>
<dbReference type="OMA" id="TEMAHVE"/>
<dbReference type="InterPro" id="IPR053198">
    <property type="entry name" value="Gynoecium_Dev_Regulator"/>
</dbReference>
<reference evidence="3" key="1">
    <citation type="journal article" date="2019" name="BMC Genomics">
        <title>A new reference genome for Sorghum bicolor reveals high levels of sequence similarity between sweet and grain genotypes: implications for the genetics of sugar metabolism.</title>
        <authorList>
            <person name="Cooper E.A."/>
            <person name="Brenton Z.W."/>
            <person name="Flinn B.S."/>
            <person name="Jenkins J."/>
            <person name="Shu S."/>
            <person name="Flowers D."/>
            <person name="Luo F."/>
            <person name="Wang Y."/>
            <person name="Xia P."/>
            <person name="Barry K."/>
            <person name="Daum C."/>
            <person name="Lipzen A."/>
            <person name="Yoshinaga Y."/>
            <person name="Schmutz J."/>
            <person name="Saski C."/>
            <person name="Vermerris W."/>
            <person name="Kresovich S."/>
        </authorList>
    </citation>
    <scope>NUCLEOTIDE SEQUENCE</scope>
</reference>
<evidence type="ECO:0000259" key="2">
    <source>
        <dbReference type="SMART" id="SM00666"/>
    </source>
</evidence>
<dbReference type="Pfam" id="PF00564">
    <property type="entry name" value="PB1"/>
    <property type="match status" value="1"/>
</dbReference>
<protein>
    <recommendedName>
        <fullName evidence="2">PB1 domain-containing protein</fullName>
    </recommendedName>
</protein>
<feature type="compositionally biased region" description="Basic and acidic residues" evidence="1">
    <location>
        <begin position="253"/>
        <end position="266"/>
    </location>
</feature>
<accession>A0A921RSD7</accession>
<gene>
    <name evidence="3" type="ORF">BDA96_02G352100</name>
</gene>
<comment type="caution">
    <text evidence="3">The sequence shown here is derived from an EMBL/GenBank/DDBJ whole genome shotgun (WGS) entry which is preliminary data.</text>
</comment>
<evidence type="ECO:0000313" key="3">
    <source>
        <dbReference type="EMBL" id="KAG0545327.1"/>
    </source>
</evidence>
<feature type="region of interest" description="Disordered" evidence="1">
    <location>
        <begin position="1"/>
        <end position="62"/>
    </location>
</feature>
<dbReference type="SUPFAM" id="SSF54277">
    <property type="entry name" value="CAD &amp; PB1 domains"/>
    <property type="match status" value="1"/>
</dbReference>